<comment type="function">
    <text evidence="1 6">Required for the transposition of the insertion element.</text>
</comment>
<reference evidence="7 8" key="1">
    <citation type="submission" date="2016-10" db="EMBL/GenBank/DDBJ databases">
        <authorList>
            <person name="de Groot N.N."/>
        </authorList>
    </citation>
    <scope>NUCLEOTIDE SEQUENCE [LARGE SCALE GENOMIC DNA]</scope>
    <source>
        <strain evidence="7 8">Nm22</strain>
    </source>
</reference>
<evidence type="ECO:0000256" key="3">
    <source>
        <dbReference type="ARBA" id="ARBA00022578"/>
    </source>
</evidence>
<dbReference type="Pfam" id="PF00872">
    <property type="entry name" value="Transposase_mut"/>
    <property type="match status" value="1"/>
</dbReference>
<dbReference type="EMBL" id="FOCP01000063">
    <property type="protein sequence ID" value="SEN77201.1"/>
    <property type="molecule type" value="Genomic_DNA"/>
</dbReference>
<dbReference type="GO" id="GO:0006313">
    <property type="term" value="P:DNA transposition"/>
    <property type="evidence" value="ECO:0007669"/>
    <property type="project" value="UniProtKB-UniRule"/>
</dbReference>
<evidence type="ECO:0000256" key="2">
    <source>
        <dbReference type="ARBA" id="ARBA00010961"/>
    </source>
</evidence>
<dbReference type="PANTHER" id="PTHR33217">
    <property type="entry name" value="TRANSPOSASE FOR INSERTION SEQUENCE ELEMENT IS1081"/>
    <property type="match status" value="1"/>
</dbReference>
<accession>A0A1H8J9C3</accession>
<dbReference type="Proteomes" id="UP000199459">
    <property type="component" value="Unassembled WGS sequence"/>
</dbReference>
<sequence>MTDNNVFKLNKPEQNDPLHEVLREGARKMLAAAIESEVANFVERYGSIKTDEGQKAVVRNGYLPERTIQTGLGDIEIKVPKVRDRSGTGIKFNSSLIPPYLKRTKNIEEFLPWLYLRGVSTGDFTETLKHLLGPDAPGMSSATIGRLKQNWEQDYQNWTRRDLSGKRYVYVWADGIYSTVRMDDRLCLLVIIGSD</sequence>
<comment type="similarity">
    <text evidence="2 6">Belongs to the transposase mutator family.</text>
</comment>
<name>A0A1H8J9C3_9PROT</name>
<evidence type="ECO:0000313" key="7">
    <source>
        <dbReference type="EMBL" id="SEN77201.1"/>
    </source>
</evidence>
<evidence type="ECO:0000313" key="8">
    <source>
        <dbReference type="Proteomes" id="UP000199459"/>
    </source>
</evidence>
<organism evidence="7 8">
    <name type="scientific">Nitrosomonas marina</name>
    <dbReference type="NCBI Taxonomy" id="917"/>
    <lineage>
        <taxon>Bacteria</taxon>
        <taxon>Pseudomonadati</taxon>
        <taxon>Pseudomonadota</taxon>
        <taxon>Betaproteobacteria</taxon>
        <taxon>Nitrosomonadales</taxon>
        <taxon>Nitrosomonadaceae</taxon>
        <taxon>Nitrosomonas</taxon>
    </lineage>
</organism>
<dbReference type="PANTHER" id="PTHR33217:SF9">
    <property type="entry name" value="MUTATOR FAMILY TRANSPOSASE"/>
    <property type="match status" value="1"/>
</dbReference>
<dbReference type="GO" id="GO:0004803">
    <property type="term" value="F:transposase activity"/>
    <property type="evidence" value="ECO:0007669"/>
    <property type="project" value="UniProtKB-UniRule"/>
</dbReference>
<evidence type="ECO:0000256" key="5">
    <source>
        <dbReference type="ARBA" id="ARBA00023172"/>
    </source>
</evidence>
<evidence type="ECO:0000256" key="1">
    <source>
        <dbReference type="ARBA" id="ARBA00002190"/>
    </source>
</evidence>
<evidence type="ECO:0000256" key="4">
    <source>
        <dbReference type="ARBA" id="ARBA00023125"/>
    </source>
</evidence>
<gene>
    <name evidence="7" type="ORF">SAMN05216325_1631</name>
</gene>
<proteinExistence type="inferred from homology"/>
<keyword evidence="4 6" id="KW-0238">DNA-binding</keyword>
<protein>
    <recommendedName>
        <fullName evidence="6">Mutator family transposase</fullName>
    </recommendedName>
</protein>
<keyword evidence="6" id="KW-0814">Transposable element</keyword>
<evidence type="ECO:0000256" key="6">
    <source>
        <dbReference type="RuleBase" id="RU365089"/>
    </source>
</evidence>
<keyword evidence="5 6" id="KW-0233">DNA recombination</keyword>
<dbReference type="AlphaFoldDB" id="A0A1H8J9C3"/>
<keyword evidence="3 6" id="KW-0815">Transposition</keyword>
<dbReference type="InterPro" id="IPR001207">
    <property type="entry name" value="Transposase_mutator"/>
</dbReference>
<dbReference type="GO" id="GO:0003677">
    <property type="term" value="F:DNA binding"/>
    <property type="evidence" value="ECO:0007669"/>
    <property type="project" value="UniProtKB-UniRule"/>
</dbReference>